<name>A0A8S1JN15_PARPR</name>
<reference evidence="1" key="1">
    <citation type="submission" date="2021-01" db="EMBL/GenBank/DDBJ databases">
        <authorList>
            <consortium name="Genoscope - CEA"/>
            <person name="William W."/>
        </authorList>
    </citation>
    <scope>NUCLEOTIDE SEQUENCE</scope>
</reference>
<dbReference type="Proteomes" id="UP000688137">
    <property type="component" value="Unassembled WGS sequence"/>
</dbReference>
<dbReference type="EMBL" id="CAJJDM010000002">
    <property type="protein sequence ID" value="CAD8043614.1"/>
    <property type="molecule type" value="Genomic_DNA"/>
</dbReference>
<accession>A0A8S1JN15</accession>
<dbReference type="OMA" id="ETERSHM"/>
<evidence type="ECO:0000313" key="1">
    <source>
        <dbReference type="EMBL" id="CAD8043614.1"/>
    </source>
</evidence>
<comment type="caution">
    <text evidence="1">The sequence shown here is derived from an EMBL/GenBank/DDBJ whole genome shotgun (WGS) entry which is preliminary data.</text>
</comment>
<sequence length="461" mass="54476">MSIRSITPNKMSGITELDEYKITQFKRPQTSMKFSLKKIQQIGQSLNDILSKKKPKNDKKILQFFQDRFNQYMQDINTSAFYESVNQDKQTISKRKQNNTIYPPNYNYLGGTETERSHMNIKYQRESYKYLNNNRQNKNKIIEQHTNDCLRNQSLMWYKDNHNMNQCSLDYSKSENITTRNNRVRQNSQSTIQNFDHYILQSIAVHIQNDPNQTDLIICCQNYKLYTLNQYSKIVTCIGQHYRPIKQMTKIIIQSNIKKFYTSSSDGQIIQWISDSMHGPFKYLQSIRIEEPPIQLHLDQQGSLYILTANFLTYQSYKIPLYGNVKCFSVTPKQIIIAIDNQIHQIIDDITNIQIIQLDKHIKTIFYEDQQLYILTTQKSLIVFDDIKNNLFFNSEIQLDADWVYAMPKNQIIILKDQNVIVQSFQKTRKIQFTDKITCLLPLSQQILIGDQNKTIKIIKL</sequence>
<protein>
    <submittedName>
        <fullName evidence="1">Uncharacterized protein</fullName>
    </submittedName>
</protein>
<dbReference type="AlphaFoldDB" id="A0A8S1JN15"/>
<gene>
    <name evidence="1" type="ORF">PPRIM_AZ9-3.1.T0050267</name>
</gene>
<keyword evidence="2" id="KW-1185">Reference proteome</keyword>
<evidence type="ECO:0000313" key="2">
    <source>
        <dbReference type="Proteomes" id="UP000688137"/>
    </source>
</evidence>
<organism evidence="1 2">
    <name type="scientific">Paramecium primaurelia</name>
    <dbReference type="NCBI Taxonomy" id="5886"/>
    <lineage>
        <taxon>Eukaryota</taxon>
        <taxon>Sar</taxon>
        <taxon>Alveolata</taxon>
        <taxon>Ciliophora</taxon>
        <taxon>Intramacronucleata</taxon>
        <taxon>Oligohymenophorea</taxon>
        <taxon>Peniculida</taxon>
        <taxon>Parameciidae</taxon>
        <taxon>Paramecium</taxon>
    </lineage>
</organism>
<proteinExistence type="predicted"/>